<keyword evidence="1" id="KW-0175">Coiled coil</keyword>
<dbReference type="AlphaFoldDB" id="A0A5A5TIV8"/>
<dbReference type="EMBL" id="BIXY01000086">
    <property type="protein sequence ID" value="GCF10874.1"/>
    <property type="molecule type" value="Genomic_DNA"/>
</dbReference>
<sequence length="143" mass="17596">MRTCVWCDKPLPEPQSKGHRRREFCSNQCKQRHYLWHKQMKHDADMIAEPYWKAAYSVLVERYKWIELRLQERISDLEEEQRRVDRLEEDKQYYIKRYEDLQIDYSARLKALGMSEQDIKEFDAYWTAHQDTIAQSNDELNDF</sequence>
<evidence type="ECO:0000256" key="1">
    <source>
        <dbReference type="SAM" id="Coils"/>
    </source>
</evidence>
<organism evidence="2 3">
    <name type="scientific">Dictyobacter arantiisoli</name>
    <dbReference type="NCBI Taxonomy" id="2014874"/>
    <lineage>
        <taxon>Bacteria</taxon>
        <taxon>Bacillati</taxon>
        <taxon>Chloroflexota</taxon>
        <taxon>Ktedonobacteria</taxon>
        <taxon>Ktedonobacterales</taxon>
        <taxon>Dictyobacteraceae</taxon>
        <taxon>Dictyobacter</taxon>
    </lineage>
</organism>
<proteinExistence type="predicted"/>
<protein>
    <submittedName>
        <fullName evidence="2">Uncharacterized protein</fullName>
    </submittedName>
</protein>
<dbReference type="Proteomes" id="UP000322530">
    <property type="component" value="Unassembled WGS sequence"/>
</dbReference>
<accession>A0A5A5TIV8</accession>
<keyword evidence="3" id="KW-1185">Reference proteome</keyword>
<evidence type="ECO:0000313" key="3">
    <source>
        <dbReference type="Proteomes" id="UP000322530"/>
    </source>
</evidence>
<dbReference type="RefSeq" id="WP_149403737.1">
    <property type="nucleotide sequence ID" value="NZ_BIXY01000086.1"/>
</dbReference>
<gene>
    <name evidence="2" type="ORF">KDI_44380</name>
</gene>
<feature type="coiled-coil region" evidence="1">
    <location>
        <begin position="60"/>
        <end position="104"/>
    </location>
</feature>
<comment type="caution">
    <text evidence="2">The sequence shown here is derived from an EMBL/GenBank/DDBJ whole genome shotgun (WGS) entry which is preliminary data.</text>
</comment>
<name>A0A5A5TIV8_9CHLR</name>
<dbReference type="OrthoDB" id="4219687at2"/>
<evidence type="ECO:0000313" key="2">
    <source>
        <dbReference type="EMBL" id="GCF10874.1"/>
    </source>
</evidence>
<reference evidence="2 3" key="1">
    <citation type="submission" date="2019-01" db="EMBL/GenBank/DDBJ databases">
        <title>Draft genome sequence of Dictyobacter sp. Uno17.</title>
        <authorList>
            <person name="Wang C.M."/>
            <person name="Zheng Y."/>
            <person name="Sakai Y."/>
            <person name="Abe K."/>
            <person name="Yokota A."/>
            <person name="Yabe S."/>
        </authorList>
    </citation>
    <scope>NUCLEOTIDE SEQUENCE [LARGE SCALE GENOMIC DNA]</scope>
    <source>
        <strain evidence="2 3">Uno17</strain>
    </source>
</reference>